<dbReference type="Gene3D" id="3.30.2010.10">
    <property type="entry name" value="Metalloproteases ('zincins'), catalytic domain"/>
    <property type="match status" value="1"/>
</dbReference>
<evidence type="ECO:0000259" key="9">
    <source>
        <dbReference type="Pfam" id="PF16491"/>
    </source>
</evidence>
<name>A0ABU6HKG9_9RHOB</name>
<evidence type="ECO:0000256" key="1">
    <source>
        <dbReference type="ARBA" id="ARBA00022670"/>
    </source>
</evidence>
<evidence type="ECO:0000256" key="7">
    <source>
        <dbReference type="SAM" id="Phobius"/>
    </source>
</evidence>
<keyword evidence="7" id="KW-0472">Membrane</keyword>
<keyword evidence="2" id="KW-0479">Metal-binding</keyword>
<evidence type="ECO:0000256" key="6">
    <source>
        <dbReference type="RuleBase" id="RU003983"/>
    </source>
</evidence>
<keyword evidence="7" id="KW-0812">Transmembrane</keyword>
<evidence type="ECO:0000256" key="2">
    <source>
        <dbReference type="ARBA" id="ARBA00022723"/>
    </source>
</evidence>
<keyword evidence="4 6" id="KW-0862">Zinc</keyword>
<dbReference type="PANTHER" id="PTHR10120">
    <property type="entry name" value="CAAX PRENYL PROTEASE 1"/>
    <property type="match status" value="1"/>
</dbReference>
<dbReference type="Pfam" id="PF01435">
    <property type="entry name" value="Peptidase_M48"/>
    <property type="match status" value="1"/>
</dbReference>
<evidence type="ECO:0000259" key="8">
    <source>
        <dbReference type="Pfam" id="PF01435"/>
    </source>
</evidence>
<comment type="caution">
    <text evidence="10">The sequence shown here is derived from an EMBL/GenBank/DDBJ whole genome shotgun (WGS) entry which is preliminary data.</text>
</comment>
<feature type="transmembrane region" description="Helical" evidence="7">
    <location>
        <begin position="70"/>
        <end position="94"/>
    </location>
</feature>
<evidence type="ECO:0000313" key="11">
    <source>
        <dbReference type="Proteomes" id="UP001348149"/>
    </source>
</evidence>
<keyword evidence="7" id="KW-1133">Transmembrane helix</keyword>
<feature type="domain" description="Peptidase M48" evidence="8">
    <location>
        <begin position="178"/>
        <end position="378"/>
    </location>
</feature>
<feature type="transmembrane region" description="Helical" evidence="7">
    <location>
        <begin position="31"/>
        <end position="49"/>
    </location>
</feature>
<reference evidence="10 11" key="1">
    <citation type="submission" date="2024-01" db="EMBL/GenBank/DDBJ databases">
        <title>Mesobacterium rodlantinim sp. nov., isolated from shallow sea hydrothermal systems off Kueishantao Island.</title>
        <authorList>
            <person name="Su Z."/>
            <person name="Tang K."/>
        </authorList>
    </citation>
    <scope>NUCLEOTIDE SEQUENCE [LARGE SCALE GENOMIC DNA]</scope>
    <source>
        <strain evidence="10 11">TK19101</strain>
    </source>
</reference>
<dbReference type="Pfam" id="PF16491">
    <property type="entry name" value="Peptidase_M48_N"/>
    <property type="match status" value="1"/>
</dbReference>
<feature type="transmembrane region" description="Helical" evidence="7">
    <location>
        <begin position="258"/>
        <end position="280"/>
    </location>
</feature>
<evidence type="ECO:0000256" key="3">
    <source>
        <dbReference type="ARBA" id="ARBA00022801"/>
    </source>
</evidence>
<feature type="transmembrane region" description="Helical" evidence="7">
    <location>
        <begin position="145"/>
        <end position="168"/>
    </location>
</feature>
<dbReference type="EMBL" id="JAYLLH010000032">
    <property type="protein sequence ID" value="MEC3862949.1"/>
    <property type="molecule type" value="Genomic_DNA"/>
</dbReference>
<dbReference type="EC" id="3.4.24.-" evidence="10"/>
<dbReference type="Proteomes" id="UP001348149">
    <property type="component" value="Unassembled WGS sequence"/>
</dbReference>
<organism evidence="10 11">
    <name type="scientific">Mesobacterium hydrothermale</name>
    <dbReference type="NCBI Taxonomy" id="3111907"/>
    <lineage>
        <taxon>Bacteria</taxon>
        <taxon>Pseudomonadati</taxon>
        <taxon>Pseudomonadota</taxon>
        <taxon>Alphaproteobacteria</taxon>
        <taxon>Rhodobacterales</taxon>
        <taxon>Roseobacteraceae</taxon>
        <taxon>Mesobacterium</taxon>
    </lineage>
</organism>
<comment type="similarity">
    <text evidence="6">Belongs to the peptidase M48 family.</text>
</comment>
<proteinExistence type="inferred from homology"/>
<dbReference type="InterPro" id="IPR032456">
    <property type="entry name" value="Peptidase_M48_N"/>
</dbReference>
<feature type="transmembrane region" description="Helical" evidence="7">
    <location>
        <begin position="114"/>
        <end position="138"/>
    </location>
</feature>
<keyword evidence="5 6" id="KW-0482">Metalloprotease</keyword>
<keyword evidence="1 6" id="KW-0645">Protease</keyword>
<evidence type="ECO:0000256" key="5">
    <source>
        <dbReference type="ARBA" id="ARBA00023049"/>
    </source>
</evidence>
<dbReference type="RefSeq" id="WP_326299021.1">
    <property type="nucleotide sequence ID" value="NZ_JAYLLH010000032.1"/>
</dbReference>
<evidence type="ECO:0000313" key="10">
    <source>
        <dbReference type="EMBL" id="MEC3862949.1"/>
    </source>
</evidence>
<dbReference type="InterPro" id="IPR001915">
    <property type="entry name" value="Peptidase_M48"/>
</dbReference>
<dbReference type="GO" id="GO:0008237">
    <property type="term" value="F:metallopeptidase activity"/>
    <property type="evidence" value="ECO:0007669"/>
    <property type="project" value="UniProtKB-KW"/>
</dbReference>
<keyword evidence="3 6" id="KW-0378">Hydrolase</keyword>
<accession>A0ABU6HKG9</accession>
<sequence>MTQVELETQNWLGLLTADELANAVAYTQGNHWILVANLAVTLFACALIARSRLLSRIVDGLNATKARPNLSALSAAFVFLLALAVMASPFTAFVDWHRERAFDLSEQPFADWAVQWALLSVLTALVGALIVAGIYWLVRRTGKNWWVWASGLTAAALFVVTFLAPVVLQPLLNTYTPAPEGEVLTAVTELADAAGIEAASIHLYDGSRQSERFTANVSGLFGTARIALSDNMFQQGADPAEIRAVVAHEIGHFVKHHVLVTLVFYSALAGLAFFSTDRLFRAIPWERAGLSVARIEHPGSFPILYALFTVVMFLATPLTSSYSRLLETSADRYALELSNEPGGLAQALMRTANYRAPSPHWLEEMIFYSHPSIERRIGWAMAWKLENHE</sequence>
<evidence type="ECO:0000256" key="4">
    <source>
        <dbReference type="ARBA" id="ARBA00022833"/>
    </source>
</evidence>
<gene>
    <name evidence="10" type="ORF">VK792_16770</name>
</gene>
<feature type="transmembrane region" description="Helical" evidence="7">
    <location>
        <begin position="301"/>
        <end position="319"/>
    </location>
</feature>
<feature type="domain" description="CAAX prenyl protease 1 N-terminal" evidence="9">
    <location>
        <begin position="14"/>
        <end position="174"/>
    </location>
</feature>
<keyword evidence="11" id="KW-1185">Reference proteome</keyword>
<protein>
    <submittedName>
        <fullName evidence="10">M48 family metalloprotease</fullName>
        <ecNumber evidence="10">3.4.24.-</ecNumber>
    </submittedName>
</protein>
<comment type="cofactor">
    <cofactor evidence="6">
        <name>Zn(2+)</name>
        <dbReference type="ChEBI" id="CHEBI:29105"/>
    </cofactor>
    <text evidence="6">Binds 1 zinc ion per subunit.</text>
</comment>